<dbReference type="InterPro" id="IPR029063">
    <property type="entry name" value="SAM-dependent_MTases_sf"/>
</dbReference>
<evidence type="ECO:0000256" key="6">
    <source>
        <dbReference type="ARBA" id="ARBA00022552"/>
    </source>
</evidence>
<evidence type="ECO:0000256" key="3">
    <source>
        <dbReference type="ARBA" id="ARBA00007494"/>
    </source>
</evidence>
<dbReference type="Pfam" id="PF01189">
    <property type="entry name" value="Methyltr_RsmB-F"/>
    <property type="match status" value="1"/>
</dbReference>
<dbReference type="SUPFAM" id="SSF48013">
    <property type="entry name" value="NusB-like"/>
    <property type="match status" value="1"/>
</dbReference>
<feature type="binding site" evidence="14">
    <location>
        <position position="310"/>
    </location>
    <ligand>
        <name>S-adenosyl-L-methionine</name>
        <dbReference type="ChEBI" id="CHEBI:59789"/>
    </ligand>
</feature>
<feature type="active site" description="Nucleophile" evidence="14">
    <location>
        <position position="432"/>
    </location>
</feature>
<gene>
    <name evidence="16" type="primary">rsmB</name>
    <name evidence="16" type="ORF">NITINOP_1261</name>
</gene>
<keyword evidence="6" id="KW-0698">rRNA processing</keyword>
<dbReference type="NCBIfam" id="TIGR00563">
    <property type="entry name" value="rsmB"/>
    <property type="match status" value="1"/>
</dbReference>
<comment type="subcellular location">
    <subcellularLocation>
        <location evidence="2">Cytoplasm</location>
    </subcellularLocation>
</comment>
<dbReference type="SUPFAM" id="SSF53335">
    <property type="entry name" value="S-adenosyl-L-methionine-dependent methyltransferases"/>
    <property type="match status" value="1"/>
</dbReference>
<dbReference type="FunFam" id="3.40.50.150:FF:000022">
    <property type="entry name" value="Ribosomal RNA small subunit methyltransferase B"/>
    <property type="match status" value="1"/>
</dbReference>
<dbReference type="GO" id="GO:0003723">
    <property type="term" value="F:RNA binding"/>
    <property type="evidence" value="ECO:0007669"/>
    <property type="project" value="UniProtKB-UniRule"/>
</dbReference>
<dbReference type="InterPro" id="IPR054728">
    <property type="entry name" value="RsmB-like_ferredoxin"/>
</dbReference>
<dbReference type="GO" id="GO:0005737">
    <property type="term" value="C:cytoplasm"/>
    <property type="evidence" value="ECO:0007669"/>
    <property type="project" value="UniProtKB-SubCell"/>
</dbReference>
<evidence type="ECO:0000256" key="10">
    <source>
        <dbReference type="ARBA" id="ARBA00022884"/>
    </source>
</evidence>
<keyword evidence="5" id="KW-0963">Cytoplasm</keyword>
<keyword evidence="17" id="KW-1185">Reference proteome</keyword>
<dbReference type="Pfam" id="PF22458">
    <property type="entry name" value="RsmF-B_ferredox"/>
    <property type="match status" value="1"/>
</dbReference>
<dbReference type="GO" id="GO:0006355">
    <property type="term" value="P:regulation of DNA-templated transcription"/>
    <property type="evidence" value="ECO:0007669"/>
    <property type="project" value="InterPro"/>
</dbReference>
<evidence type="ECO:0000256" key="13">
    <source>
        <dbReference type="ARBA" id="ARBA00047283"/>
    </source>
</evidence>
<keyword evidence="8 14" id="KW-0808">Transferase</keyword>
<dbReference type="OrthoDB" id="9810297at2"/>
<keyword evidence="10 14" id="KW-0694">RNA-binding</keyword>
<sequence>MTLVPYSLSSYRMSSRRLSSDSPPSPARAAALTVLLALQSDQTTVDDELEKKVAELRLDARDRALAMELIYGVLRRLEFVDWRLAPVLNKPLSRLPAGVQMLVRLGAYQLLCLDRVPASAAVDESVRLAKTHSTRWGHDWSGLVNAVLRNLLRMPEPPMPDPAVDPVHALSVRHSIPLWLCRRWMDRHGFEGADDVCRAAGSIPPLTVRVNRLRTTREQFLDRCRRQGIEVGTTTFSPVGVVLHTGGSVTTLPGFAEGDFYVEDEAAQLIPLILDPQPGELVLDVCAAPGGKTTHVAERMKNRGRVIAIDRKPDRLDLLRDNCRRLGITIVTAAVHDARKSQEMMRLFRRSLGGKGHVASVQSSSASTSDGMVDRILLDAPCSGIGVLRRHPEIKWRKHPSVFPRHQRLQRELLESAAAVLRPGGVLVYSTCSTEPEETEDVIEHFCRRYPGWIRESVGPWLPSNALSCMTAQGAFSTMGNQVGMDGFYAARLRKVS</sequence>
<proteinExistence type="inferred from homology"/>
<feature type="binding site" evidence="14">
    <location>
        <begin position="286"/>
        <end position="292"/>
    </location>
    <ligand>
        <name>S-adenosyl-L-methionine</name>
        <dbReference type="ChEBI" id="CHEBI:59789"/>
    </ligand>
</feature>
<comment type="similarity">
    <text evidence="3 14">Belongs to the class I-like SAM-binding methyltransferase superfamily. RsmB/NOP family.</text>
</comment>
<feature type="domain" description="SAM-dependent MTase RsmB/NOP-type" evidence="15">
    <location>
        <begin position="196"/>
        <end position="496"/>
    </location>
</feature>
<name>A0A0S4KP63_9BACT</name>
<dbReference type="InterPro" id="IPR006027">
    <property type="entry name" value="NusB_RsmB_TIM44"/>
</dbReference>
<dbReference type="EMBL" id="LN885086">
    <property type="protein sequence ID" value="CUQ66236.1"/>
    <property type="molecule type" value="Genomic_DNA"/>
</dbReference>
<evidence type="ECO:0000256" key="5">
    <source>
        <dbReference type="ARBA" id="ARBA00022490"/>
    </source>
</evidence>
<protein>
    <recommendedName>
        <fullName evidence="4">16S rRNA (cytosine(967)-C(5))-methyltransferase</fullName>
        <ecNumber evidence="4">2.1.1.176</ecNumber>
    </recommendedName>
    <alternativeName>
        <fullName evidence="11">16S rRNA m5C967 methyltransferase</fullName>
    </alternativeName>
    <alternativeName>
        <fullName evidence="12">rRNA (cytosine-C(5)-)-methyltransferase RsmB</fullName>
    </alternativeName>
</protein>
<dbReference type="EC" id="2.1.1.176" evidence="4"/>
<evidence type="ECO:0000256" key="11">
    <source>
        <dbReference type="ARBA" id="ARBA00030399"/>
    </source>
</evidence>
<organism evidence="16 17">
    <name type="scientific">Candidatus Nitrospira inopinata</name>
    <dbReference type="NCBI Taxonomy" id="1715989"/>
    <lineage>
        <taxon>Bacteria</taxon>
        <taxon>Pseudomonadati</taxon>
        <taxon>Nitrospirota</taxon>
        <taxon>Nitrospiria</taxon>
        <taxon>Nitrospirales</taxon>
        <taxon>Nitrospiraceae</taxon>
        <taxon>Nitrospira</taxon>
    </lineage>
</organism>
<accession>A0A0S4KP63</accession>
<dbReference type="PANTHER" id="PTHR22807:SF61">
    <property type="entry name" value="NOL1_NOP2_SUN FAMILY PROTEIN _ ANTITERMINATION NUSB DOMAIN-CONTAINING PROTEIN"/>
    <property type="match status" value="1"/>
</dbReference>
<evidence type="ECO:0000256" key="4">
    <source>
        <dbReference type="ARBA" id="ARBA00012140"/>
    </source>
</evidence>
<dbReference type="InterPro" id="IPR023267">
    <property type="entry name" value="RCMT"/>
</dbReference>
<dbReference type="PROSITE" id="PS01153">
    <property type="entry name" value="NOL1_NOP2_SUN"/>
    <property type="match status" value="1"/>
</dbReference>
<keyword evidence="9 14" id="KW-0949">S-adenosyl-L-methionine</keyword>
<dbReference type="InterPro" id="IPR035926">
    <property type="entry name" value="NusB-like_sf"/>
</dbReference>
<dbReference type="Proteomes" id="UP000066284">
    <property type="component" value="Chromosome 1"/>
</dbReference>
<evidence type="ECO:0000256" key="9">
    <source>
        <dbReference type="ARBA" id="ARBA00022691"/>
    </source>
</evidence>
<dbReference type="InterPro" id="IPR049560">
    <property type="entry name" value="MeTrfase_RsmB-F_NOP2_cat"/>
</dbReference>
<dbReference type="Gene3D" id="1.10.940.10">
    <property type="entry name" value="NusB-like"/>
    <property type="match status" value="1"/>
</dbReference>
<feature type="binding site" evidence="14">
    <location>
        <position position="337"/>
    </location>
    <ligand>
        <name>S-adenosyl-L-methionine</name>
        <dbReference type="ChEBI" id="CHEBI:59789"/>
    </ligand>
</feature>
<reference evidence="17" key="1">
    <citation type="submission" date="2015-09" db="EMBL/GenBank/DDBJ databases">
        <authorList>
            <person name="Daims H."/>
        </authorList>
    </citation>
    <scope>NUCLEOTIDE SEQUENCE [LARGE SCALE GENOMIC DNA]</scope>
</reference>
<comment type="function">
    <text evidence="1">Specifically methylates the cytosine at position 967 (m5C967) of 16S rRNA.</text>
</comment>
<dbReference type="PRINTS" id="PR02008">
    <property type="entry name" value="RCMTFAMILY"/>
</dbReference>
<evidence type="ECO:0000256" key="1">
    <source>
        <dbReference type="ARBA" id="ARBA00002724"/>
    </source>
</evidence>
<evidence type="ECO:0000259" key="15">
    <source>
        <dbReference type="PROSITE" id="PS51686"/>
    </source>
</evidence>
<dbReference type="InterPro" id="IPR004573">
    <property type="entry name" value="rRNA_ssu_MeTfrase_B"/>
</dbReference>
<dbReference type="RefSeq" id="WP_062484144.1">
    <property type="nucleotide sequence ID" value="NZ_LN885086.1"/>
</dbReference>
<evidence type="ECO:0000256" key="12">
    <source>
        <dbReference type="ARBA" id="ARBA00031088"/>
    </source>
</evidence>
<dbReference type="AlphaFoldDB" id="A0A0S4KP63"/>
<dbReference type="InterPro" id="IPR018314">
    <property type="entry name" value="RsmB/NOL1/NOP2-like_CS"/>
</dbReference>
<dbReference type="InterPro" id="IPR001678">
    <property type="entry name" value="MeTrfase_RsmB-F_NOP2_dom"/>
</dbReference>
<feature type="binding site" evidence="14">
    <location>
        <position position="379"/>
    </location>
    <ligand>
        <name>S-adenosyl-L-methionine</name>
        <dbReference type="ChEBI" id="CHEBI:59789"/>
    </ligand>
</feature>
<dbReference type="PANTHER" id="PTHR22807">
    <property type="entry name" value="NOP2 YEAST -RELATED NOL1/NOP2/FMU SUN DOMAIN-CONTAINING"/>
    <property type="match status" value="1"/>
</dbReference>
<dbReference type="PROSITE" id="PS51686">
    <property type="entry name" value="SAM_MT_RSMB_NOP"/>
    <property type="match status" value="1"/>
</dbReference>
<dbReference type="Pfam" id="PF01029">
    <property type="entry name" value="NusB"/>
    <property type="match status" value="1"/>
</dbReference>
<dbReference type="STRING" id="1715989.NITINOP_1261"/>
<evidence type="ECO:0000256" key="2">
    <source>
        <dbReference type="ARBA" id="ARBA00004496"/>
    </source>
</evidence>
<evidence type="ECO:0000313" key="17">
    <source>
        <dbReference type="Proteomes" id="UP000066284"/>
    </source>
</evidence>
<evidence type="ECO:0000256" key="7">
    <source>
        <dbReference type="ARBA" id="ARBA00022603"/>
    </source>
</evidence>
<dbReference type="CDD" id="cd02440">
    <property type="entry name" value="AdoMet_MTases"/>
    <property type="match status" value="1"/>
</dbReference>
<evidence type="ECO:0000313" key="16">
    <source>
        <dbReference type="EMBL" id="CUQ66236.1"/>
    </source>
</evidence>
<dbReference type="KEGG" id="nio:NITINOP_1261"/>
<comment type="catalytic activity">
    <reaction evidence="13">
        <text>cytidine(967) in 16S rRNA + S-adenosyl-L-methionine = 5-methylcytidine(967) in 16S rRNA + S-adenosyl-L-homocysteine + H(+)</text>
        <dbReference type="Rhea" id="RHEA:42748"/>
        <dbReference type="Rhea" id="RHEA-COMP:10219"/>
        <dbReference type="Rhea" id="RHEA-COMP:10220"/>
        <dbReference type="ChEBI" id="CHEBI:15378"/>
        <dbReference type="ChEBI" id="CHEBI:57856"/>
        <dbReference type="ChEBI" id="CHEBI:59789"/>
        <dbReference type="ChEBI" id="CHEBI:74483"/>
        <dbReference type="ChEBI" id="CHEBI:82748"/>
        <dbReference type="EC" id="2.1.1.176"/>
    </reaction>
</comment>
<evidence type="ECO:0000256" key="8">
    <source>
        <dbReference type="ARBA" id="ARBA00022679"/>
    </source>
</evidence>
<dbReference type="Gene3D" id="3.40.50.150">
    <property type="entry name" value="Vaccinia Virus protein VP39"/>
    <property type="match status" value="1"/>
</dbReference>
<keyword evidence="7 14" id="KW-0489">Methyltransferase</keyword>
<dbReference type="Gene3D" id="3.30.70.1170">
    <property type="entry name" value="Sun protein, domain 3"/>
    <property type="match status" value="1"/>
</dbReference>
<evidence type="ECO:0000256" key="14">
    <source>
        <dbReference type="PROSITE-ProRule" id="PRU01023"/>
    </source>
</evidence>
<dbReference type="GO" id="GO:0008649">
    <property type="term" value="F:rRNA methyltransferase activity"/>
    <property type="evidence" value="ECO:0007669"/>
    <property type="project" value="InterPro"/>
</dbReference>